<comment type="similarity">
    <text evidence="8 9">Belongs to the ZipA family.</text>
</comment>
<dbReference type="GO" id="GO:0043093">
    <property type="term" value="P:FtsZ-dependent cytokinesis"/>
    <property type="evidence" value="ECO:0007669"/>
    <property type="project" value="UniProtKB-UniRule"/>
</dbReference>
<feature type="region of interest" description="Disordered" evidence="10">
    <location>
        <begin position="180"/>
        <end position="199"/>
    </location>
</feature>
<evidence type="ECO:0000256" key="6">
    <source>
        <dbReference type="ARBA" id="ARBA00023136"/>
    </source>
</evidence>
<name>A0A1I0C0N5_THASX</name>
<organism evidence="12 13">
    <name type="scientific">Thalassotalea agarivorans</name>
    <name type="common">Thalassomonas agarivorans</name>
    <dbReference type="NCBI Taxonomy" id="349064"/>
    <lineage>
        <taxon>Bacteria</taxon>
        <taxon>Pseudomonadati</taxon>
        <taxon>Pseudomonadota</taxon>
        <taxon>Gammaproteobacteria</taxon>
        <taxon>Alteromonadales</taxon>
        <taxon>Colwelliaceae</taxon>
        <taxon>Thalassotalea</taxon>
    </lineage>
</organism>
<dbReference type="STRING" id="349064.SAMN05660429_01103"/>
<protein>
    <recommendedName>
        <fullName evidence="8 9">Cell division protein ZipA</fullName>
    </recommendedName>
</protein>
<feature type="compositionally biased region" description="Basic residues" evidence="10">
    <location>
        <begin position="183"/>
        <end position="195"/>
    </location>
</feature>
<feature type="compositionally biased region" description="Basic and acidic residues" evidence="10">
    <location>
        <begin position="39"/>
        <end position="50"/>
    </location>
</feature>
<keyword evidence="5 8" id="KW-1133">Transmembrane helix</keyword>
<evidence type="ECO:0000256" key="4">
    <source>
        <dbReference type="ARBA" id="ARBA00022692"/>
    </source>
</evidence>
<feature type="transmembrane region" description="Helical" evidence="8">
    <location>
        <begin position="6"/>
        <end position="28"/>
    </location>
</feature>
<keyword evidence="13" id="KW-1185">Reference proteome</keyword>
<evidence type="ECO:0000313" key="13">
    <source>
        <dbReference type="Proteomes" id="UP000199308"/>
    </source>
</evidence>
<keyword evidence="7 8" id="KW-0131">Cell cycle</keyword>
<keyword evidence="2 8" id="KW-0997">Cell inner membrane</keyword>
<keyword evidence="4 8" id="KW-0812">Transmembrane</keyword>
<dbReference type="AlphaFoldDB" id="A0A1I0C0N5"/>
<dbReference type="PANTHER" id="PTHR38685">
    <property type="entry name" value="CELL DIVISION PROTEIN ZIPA"/>
    <property type="match status" value="1"/>
</dbReference>
<keyword evidence="1 8" id="KW-1003">Cell membrane</keyword>
<dbReference type="GO" id="GO:0005886">
    <property type="term" value="C:plasma membrane"/>
    <property type="evidence" value="ECO:0007669"/>
    <property type="project" value="UniProtKB-SubCell"/>
</dbReference>
<dbReference type="EMBL" id="FOHK01000004">
    <property type="protein sequence ID" value="SET12282.1"/>
    <property type="molecule type" value="Genomic_DNA"/>
</dbReference>
<evidence type="ECO:0000256" key="2">
    <source>
        <dbReference type="ARBA" id="ARBA00022519"/>
    </source>
</evidence>
<feature type="domain" description="ZipA C-terminal FtsZ-binding" evidence="11">
    <location>
        <begin position="213"/>
        <end position="343"/>
    </location>
</feature>
<evidence type="ECO:0000256" key="9">
    <source>
        <dbReference type="RuleBase" id="RU003612"/>
    </source>
</evidence>
<dbReference type="RefSeq" id="WP_093328335.1">
    <property type="nucleotide sequence ID" value="NZ_AP027363.1"/>
</dbReference>
<dbReference type="InterPro" id="IPR007449">
    <property type="entry name" value="ZipA_FtsZ-bd_C"/>
</dbReference>
<dbReference type="OrthoDB" id="7054914at2"/>
<dbReference type="NCBIfam" id="TIGR02205">
    <property type="entry name" value="septum_zipA"/>
    <property type="match status" value="1"/>
</dbReference>
<dbReference type="SMART" id="SM00771">
    <property type="entry name" value="ZipA_C"/>
    <property type="match status" value="1"/>
</dbReference>
<comment type="subcellular location">
    <subcellularLocation>
        <location evidence="8">Cell inner membrane</location>
        <topology evidence="8">Single-pass type I membrane protein</topology>
    </subcellularLocation>
    <text evidence="8">Localizes to the Z ring in an FtsZ-dependent manner.</text>
</comment>
<comment type="function">
    <text evidence="8 9">Essential cell division protein that stabilizes the FtsZ protofilaments by cross-linking them and that serves as a cytoplasmic membrane anchor for the Z ring. Also required for the recruitment to the septal ring of downstream cell division proteins.</text>
</comment>
<evidence type="ECO:0000313" key="12">
    <source>
        <dbReference type="EMBL" id="SET12282.1"/>
    </source>
</evidence>
<feature type="region of interest" description="Disordered" evidence="10">
    <location>
        <begin position="72"/>
        <end position="101"/>
    </location>
</feature>
<dbReference type="Pfam" id="PF04354">
    <property type="entry name" value="ZipA_C"/>
    <property type="match status" value="1"/>
</dbReference>
<evidence type="ECO:0000256" key="5">
    <source>
        <dbReference type="ARBA" id="ARBA00022989"/>
    </source>
</evidence>
<evidence type="ECO:0000256" key="8">
    <source>
        <dbReference type="HAMAP-Rule" id="MF_00509"/>
    </source>
</evidence>
<dbReference type="SUPFAM" id="SSF64383">
    <property type="entry name" value="Cell-division protein ZipA, C-terminal domain"/>
    <property type="match status" value="1"/>
</dbReference>
<sequence length="355" mass="39517">MEDNFRLVLIIIAAVVITAIFLHGLWTIRKNKNPYKLKAKENKSEPDLRNFDSSGFDQDGVSEARVVGANSLTGEIDNPPAEEEIAGQPAPAPQYNEDPIPADLKLKPTIAEEPALDNIDNLNFVADDPQEDDFSLTQTAGVNDALALPEDALPQEQEETPKKEEKPLYEAPVIQPKPEVKKTVARRKSPVKKKAQKDQLEMDFDKHEKPAVDPEVLVVSVVMPEGLVMQGAALLPSLLTLGMKYGDMSIFHRHQDNAGNGKVTFSLANMMNPGTFNLDNMENFATQGVSLFMTLPNAGDPFEVFEQMLHAAKQLAQEFNGQLLDDKRSVLTRQTEQHYVSKIREFERKNRISTA</sequence>
<dbReference type="GO" id="GO:0000917">
    <property type="term" value="P:division septum assembly"/>
    <property type="evidence" value="ECO:0007669"/>
    <property type="project" value="TreeGrafter"/>
</dbReference>
<evidence type="ECO:0000256" key="7">
    <source>
        <dbReference type="ARBA" id="ARBA00023306"/>
    </source>
</evidence>
<evidence type="ECO:0000256" key="10">
    <source>
        <dbReference type="SAM" id="MobiDB-lite"/>
    </source>
</evidence>
<gene>
    <name evidence="8" type="primary">zipA</name>
    <name evidence="12" type="ORF">SAMN05660429_01103</name>
</gene>
<dbReference type="Gene3D" id="3.30.1400.10">
    <property type="entry name" value="ZipA, C-terminal FtsZ-binding domain"/>
    <property type="match status" value="1"/>
</dbReference>
<dbReference type="InterPro" id="IPR011919">
    <property type="entry name" value="Cell_div_ZipA"/>
</dbReference>
<dbReference type="Proteomes" id="UP000199308">
    <property type="component" value="Unassembled WGS sequence"/>
</dbReference>
<evidence type="ECO:0000256" key="3">
    <source>
        <dbReference type="ARBA" id="ARBA00022618"/>
    </source>
</evidence>
<keyword evidence="6 8" id="KW-0472">Membrane</keyword>
<dbReference type="HAMAP" id="MF_00509">
    <property type="entry name" value="ZipA"/>
    <property type="match status" value="1"/>
</dbReference>
<proteinExistence type="inferred from homology"/>
<comment type="subunit">
    <text evidence="8">Interacts with FtsZ via their C-terminal domains.</text>
</comment>
<accession>A0A1I0C0N5</accession>
<feature type="region of interest" description="Disordered" evidence="10">
    <location>
        <begin position="39"/>
        <end position="60"/>
    </location>
</feature>
<dbReference type="InterPro" id="IPR036765">
    <property type="entry name" value="ZipA_FtsZ-bd_C_sf"/>
</dbReference>
<dbReference type="GO" id="GO:0032153">
    <property type="term" value="C:cell division site"/>
    <property type="evidence" value="ECO:0007669"/>
    <property type="project" value="UniProtKB-UniRule"/>
</dbReference>
<dbReference type="PANTHER" id="PTHR38685:SF1">
    <property type="entry name" value="CELL DIVISION PROTEIN ZIPA"/>
    <property type="match status" value="1"/>
</dbReference>
<evidence type="ECO:0000256" key="1">
    <source>
        <dbReference type="ARBA" id="ARBA00022475"/>
    </source>
</evidence>
<keyword evidence="3 8" id="KW-0132">Cell division</keyword>
<evidence type="ECO:0000259" key="11">
    <source>
        <dbReference type="SMART" id="SM00771"/>
    </source>
</evidence>
<reference evidence="12 13" key="1">
    <citation type="submission" date="2016-10" db="EMBL/GenBank/DDBJ databases">
        <authorList>
            <person name="de Groot N.N."/>
        </authorList>
    </citation>
    <scope>NUCLEOTIDE SEQUENCE [LARGE SCALE GENOMIC DNA]</scope>
    <source>
        <strain evidence="12 13">DSM 19706</strain>
    </source>
</reference>